<dbReference type="Pfam" id="PF00544">
    <property type="entry name" value="Pectate_lyase_4"/>
    <property type="match status" value="1"/>
</dbReference>
<evidence type="ECO:0000259" key="4">
    <source>
        <dbReference type="SMART" id="SM00656"/>
    </source>
</evidence>
<dbReference type="PANTHER" id="PTHR31683:SF18">
    <property type="entry name" value="PECTATE LYASE 21-RELATED"/>
    <property type="match status" value="1"/>
</dbReference>
<dbReference type="InterPro" id="IPR002022">
    <property type="entry name" value="Pec_lyase"/>
</dbReference>
<evidence type="ECO:0000256" key="1">
    <source>
        <dbReference type="ARBA" id="ARBA00023239"/>
    </source>
</evidence>
<evidence type="ECO:0000313" key="5">
    <source>
        <dbReference type="EMBL" id="SIT51891.1"/>
    </source>
</evidence>
<keyword evidence="2" id="KW-0964">Secreted</keyword>
<feature type="domain" description="Pectate lyase" evidence="4">
    <location>
        <begin position="60"/>
        <end position="337"/>
    </location>
</feature>
<dbReference type="GO" id="GO:0000272">
    <property type="term" value="P:polysaccharide catabolic process"/>
    <property type="evidence" value="ECO:0007669"/>
    <property type="project" value="UniProtKB-KW"/>
</dbReference>
<dbReference type="SMART" id="SM00656">
    <property type="entry name" value="Amb_all"/>
    <property type="match status" value="1"/>
</dbReference>
<dbReference type="PANTHER" id="PTHR31683">
    <property type="entry name" value="PECTATE LYASE 18-RELATED"/>
    <property type="match status" value="1"/>
</dbReference>
<comment type="caution">
    <text evidence="5">The sequence shown here is derived from an EMBL/GenBank/DDBJ whole genome shotgun (WGS) entry which is preliminary data.</text>
</comment>
<evidence type="ECO:0000256" key="3">
    <source>
        <dbReference type="SAM" id="SignalP"/>
    </source>
</evidence>
<protein>
    <submittedName>
        <fullName evidence="5">Pectate lyase</fullName>
    </submittedName>
</protein>
<reference evidence="5" key="1">
    <citation type="submission" date="2016-12" db="EMBL/GenBank/DDBJ databases">
        <authorList>
            <person name="Moulin L."/>
        </authorList>
    </citation>
    <scope>NUCLEOTIDE SEQUENCE [LARGE SCALE GENOMIC DNA]</scope>
    <source>
        <strain evidence="5">STM 7183</strain>
    </source>
</reference>
<name>A0A1N7SWN4_9BURK</name>
<dbReference type="RefSeq" id="WP_087740254.1">
    <property type="nucleotide sequence ID" value="NZ_CYGY02000151.1"/>
</dbReference>
<dbReference type="Gene3D" id="2.160.20.10">
    <property type="entry name" value="Single-stranded right-handed beta-helix, Pectin lyase-like"/>
    <property type="match status" value="1"/>
</dbReference>
<organism evidence="5 6">
    <name type="scientific">Paraburkholderia piptadeniae</name>
    <dbReference type="NCBI Taxonomy" id="1701573"/>
    <lineage>
        <taxon>Bacteria</taxon>
        <taxon>Pseudomonadati</taxon>
        <taxon>Pseudomonadota</taxon>
        <taxon>Betaproteobacteria</taxon>
        <taxon>Burkholderiales</taxon>
        <taxon>Burkholderiaceae</taxon>
        <taxon>Paraburkholderia</taxon>
    </lineage>
</organism>
<dbReference type="InterPro" id="IPR012334">
    <property type="entry name" value="Pectin_lyas_fold"/>
</dbReference>
<evidence type="ECO:0000313" key="6">
    <source>
        <dbReference type="Proteomes" id="UP000195569"/>
    </source>
</evidence>
<comment type="similarity">
    <text evidence="2">Belongs to the polysaccharide lyase 1 family.</text>
</comment>
<dbReference type="GO" id="GO:0030570">
    <property type="term" value="F:pectate lyase activity"/>
    <property type="evidence" value="ECO:0007669"/>
    <property type="project" value="InterPro"/>
</dbReference>
<evidence type="ECO:0000256" key="2">
    <source>
        <dbReference type="RuleBase" id="RU361173"/>
    </source>
</evidence>
<dbReference type="EMBL" id="CYGY02000151">
    <property type="protein sequence ID" value="SIT51891.1"/>
    <property type="molecule type" value="Genomic_DNA"/>
</dbReference>
<dbReference type="OrthoDB" id="9804661at2"/>
<accession>A0A1N7SWN4</accession>
<dbReference type="InterPro" id="IPR011050">
    <property type="entry name" value="Pectin_lyase_fold/virulence"/>
</dbReference>
<proteinExistence type="inferred from homology"/>
<sequence>MNWRLLRTILIANLLCARGSAHGTSSAPDPSAEIGSRSTEAAITARLPTNTGGFATATGSDDSAVTVASLADLLAAFNARQHHILVKGEIYGGPRLTTVTFASTDWDNTTIEGASGGSAVLKNIQLKFDGEMLPAGKNIQNVVIRNITFHGVIRDLQALPAQVYGTSSNAGINYEGVSLRRVTNAWIDHCAFYDTSDDLMSVTLSSDKVTVSYSRFYFTSEWLTMHPDPMWNWAGKNQDLANERLTMVIGANRQDSYEYGGNRLHVTLHHNQFGPNLKGRPLLRGWIHAYDNYFDNGATPTGLTAAGSDETQYNALQIGSGGVVYSENNYFFRTNQSIQVGLDSPGDVYAFHENANRYDQTTGRSAKGEAFSLAPVGYAYRAATASSILKAVQTFGPR</sequence>
<keyword evidence="1 2" id="KW-0456">Lyase</keyword>
<keyword evidence="2" id="KW-0624">Polysaccharide degradation</keyword>
<gene>
    <name evidence="5" type="ORF">BN2476_1510012</name>
</gene>
<keyword evidence="3" id="KW-0732">Signal</keyword>
<dbReference type="GO" id="GO:0005576">
    <property type="term" value="C:extracellular region"/>
    <property type="evidence" value="ECO:0007669"/>
    <property type="project" value="UniProtKB-SubCell"/>
</dbReference>
<keyword evidence="2" id="KW-0119">Carbohydrate metabolism</keyword>
<dbReference type="AlphaFoldDB" id="A0A1N7SWN4"/>
<keyword evidence="6" id="KW-1185">Reference proteome</keyword>
<dbReference type="InterPro" id="IPR045032">
    <property type="entry name" value="PEL"/>
</dbReference>
<dbReference type="SUPFAM" id="SSF51126">
    <property type="entry name" value="Pectin lyase-like"/>
    <property type="match status" value="1"/>
</dbReference>
<dbReference type="Proteomes" id="UP000195569">
    <property type="component" value="Unassembled WGS sequence"/>
</dbReference>
<comment type="subcellular location">
    <subcellularLocation>
        <location evidence="2">Secreted</location>
    </subcellularLocation>
</comment>
<feature type="signal peptide" evidence="3">
    <location>
        <begin position="1"/>
        <end position="23"/>
    </location>
</feature>
<feature type="chain" id="PRO_5012003745" evidence="3">
    <location>
        <begin position="24"/>
        <end position="398"/>
    </location>
</feature>